<reference evidence="1 2" key="1">
    <citation type="journal article" date="2016" name="J. Virol.">
        <title>Concurrence of Iridovirus, Polyomavirus, and a Unique Member of a New Group of Fish Papillomaviruses in Lymphocystis Disease-Affected Gilthead Sea Bream.</title>
        <authorList>
            <person name="Lopez-Bueno A."/>
            <person name="Mavian C."/>
            <person name="Labella A.M."/>
            <person name="Castro D."/>
            <person name="Borrego J.J."/>
            <person name="Alcami A."/>
            <person name="Alejo A."/>
        </authorList>
    </citation>
    <scope>NUCLEOTIDE SEQUENCE [LARGE SCALE GENOMIC DNA]</scope>
    <source>
        <strain evidence="1">SA9</strain>
    </source>
</reference>
<dbReference type="OrthoDB" id="10348at10239"/>
<proteinExistence type="predicted"/>
<keyword evidence="2" id="KW-1185">Reference proteome</keyword>
<organism evidence="1 2">
    <name type="scientific">Lymphocystis disease virus 3</name>
    <dbReference type="NCBI Taxonomy" id="2560566"/>
    <lineage>
        <taxon>Viruses</taxon>
        <taxon>Varidnaviria</taxon>
        <taxon>Bamfordvirae</taxon>
        <taxon>Nucleocytoviricota</taxon>
        <taxon>Megaviricetes</taxon>
        <taxon>Pimascovirales</taxon>
        <taxon>Pimascovirales incertae sedis</taxon>
        <taxon>Iridoviridae</taxon>
        <taxon>Alphairidovirinae</taxon>
        <taxon>Lymphocystivirus</taxon>
        <taxon>Lymphocystivirus sparus1</taxon>
    </lineage>
</organism>
<dbReference type="EMBL" id="KX643370">
    <property type="protein sequence ID" value="AOC55164.1"/>
    <property type="molecule type" value="Genomic_DNA"/>
</dbReference>
<sequence>MFTADNGAILIVPNPYQLEFKESRKILLLTDGKNLNRWESTLINYPNVTVRTYKRRDLNRMWDEVVFDGCEDKIFLINRYKKILSYEKVWFIFRRVIFKSYYRIVNNFLPISKPMLQYDPSKLKIQLTYLEPLYSEEELYLIKWVSYALAYKYKIADQQIYERILDLHLDPVLTLTDLLIETVYVEKRNRYTDVIKFLGTGKWLGRPFISKLQFHCVNYDVSTRIKSMQDAVKEYQAKFPDHKCCVSVHTQLYKTYLTPKFNIPVELSEDLLVDKTFQYDVVFCPQKRTFDRFELGIGIHSLKKENPVIFFMFKDSKLEEFLRPCKLYSAQKLVNFIVDAL</sequence>
<evidence type="ECO:0000313" key="1">
    <source>
        <dbReference type="EMBL" id="AOC55164.1"/>
    </source>
</evidence>
<dbReference type="KEGG" id="vg:30902656"/>
<evidence type="ECO:0000313" key="2">
    <source>
        <dbReference type="Proteomes" id="UP000149121"/>
    </source>
</evidence>
<accession>A0A1B2RVY1</accession>
<name>A0A1B2RVY1_9VIRU</name>
<dbReference type="Proteomes" id="UP000149121">
    <property type="component" value="Segment"/>
</dbReference>
<protein>
    <submittedName>
        <fullName evidence="1">Uncharacterized protein</fullName>
    </submittedName>
</protein>
<gene>
    <name evidence="1" type="ORF">LCDVSa080R</name>
</gene>